<reference evidence="7" key="1">
    <citation type="journal article" date="2013" name="BMC Genomics">
        <title>Unscrambling butterfly oogenesis.</title>
        <authorList>
            <person name="Carter J.M."/>
            <person name="Baker S.C."/>
            <person name="Pink R."/>
            <person name="Carter D.R."/>
            <person name="Collins A."/>
            <person name="Tomlin J."/>
            <person name="Gibbs M."/>
            <person name="Breuker C.J."/>
        </authorList>
    </citation>
    <scope>NUCLEOTIDE SEQUENCE</scope>
    <source>
        <tissue evidence="7">Ovary</tissue>
    </source>
</reference>
<dbReference type="InterPro" id="IPR018097">
    <property type="entry name" value="EGF_Ca-bd_CS"/>
</dbReference>
<evidence type="ECO:0000256" key="3">
    <source>
        <dbReference type="ARBA" id="ARBA00022737"/>
    </source>
</evidence>
<dbReference type="FunFam" id="2.10.25.10:FF:000038">
    <property type="entry name" value="Fibrillin 2"/>
    <property type="match status" value="1"/>
</dbReference>
<feature type="non-terminal residue" evidence="7">
    <location>
        <position position="81"/>
    </location>
</feature>
<evidence type="ECO:0000313" key="7">
    <source>
        <dbReference type="EMBL" id="JAA89628.1"/>
    </source>
</evidence>
<keyword evidence="4" id="KW-1015">Disulfide bond</keyword>
<dbReference type="PROSITE" id="PS01187">
    <property type="entry name" value="EGF_CA"/>
    <property type="match status" value="1"/>
</dbReference>
<evidence type="ECO:0000259" key="6">
    <source>
        <dbReference type="SMART" id="SM00179"/>
    </source>
</evidence>
<keyword evidence="1" id="KW-0245">EGF-like domain</keyword>
<dbReference type="InterPro" id="IPR001881">
    <property type="entry name" value="EGF-like_Ca-bd_dom"/>
</dbReference>
<keyword evidence="2" id="KW-0732">Signal</keyword>
<reference evidence="7" key="2">
    <citation type="submission" date="2013-05" db="EMBL/GenBank/DDBJ databases">
        <authorList>
            <person name="Carter J.-M."/>
            <person name="Baker S.C."/>
            <person name="Pink R."/>
            <person name="Carter D.R.F."/>
            <person name="Collins A."/>
            <person name="Tomlin J."/>
            <person name="Gibbs M."/>
            <person name="Breuker C.J."/>
        </authorList>
    </citation>
    <scope>NUCLEOTIDE SEQUENCE</scope>
    <source>
        <tissue evidence="7">Ovary</tissue>
    </source>
</reference>
<accession>S4PIK1</accession>
<organism evidence="7">
    <name type="scientific">Pararge aegeria</name>
    <name type="common">speckled wood butterfly</name>
    <dbReference type="NCBI Taxonomy" id="116150"/>
    <lineage>
        <taxon>Eukaryota</taxon>
        <taxon>Metazoa</taxon>
        <taxon>Ecdysozoa</taxon>
        <taxon>Arthropoda</taxon>
        <taxon>Hexapoda</taxon>
        <taxon>Insecta</taxon>
        <taxon>Pterygota</taxon>
        <taxon>Neoptera</taxon>
        <taxon>Endopterygota</taxon>
        <taxon>Lepidoptera</taxon>
        <taxon>Glossata</taxon>
        <taxon>Ditrysia</taxon>
        <taxon>Papilionoidea</taxon>
        <taxon>Nymphalidae</taxon>
        <taxon>Satyrinae</taxon>
        <taxon>Satyrini</taxon>
        <taxon>Parargina</taxon>
        <taxon>Pararge</taxon>
    </lineage>
</organism>
<feature type="region of interest" description="Disordered" evidence="5">
    <location>
        <begin position="1"/>
        <end position="21"/>
    </location>
</feature>
<dbReference type="EMBL" id="GAIX01002932">
    <property type="protein sequence ID" value="JAA89628.1"/>
    <property type="molecule type" value="Transcribed_RNA"/>
</dbReference>
<dbReference type="Pfam" id="PF07645">
    <property type="entry name" value="EGF_CA"/>
    <property type="match status" value="1"/>
</dbReference>
<dbReference type="SUPFAM" id="SSF57196">
    <property type="entry name" value="EGF/Laminin"/>
    <property type="match status" value="1"/>
</dbReference>
<evidence type="ECO:0000256" key="5">
    <source>
        <dbReference type="SAM" id="MobiDB-lite"/>
    </source>
</evidence>
<evidence type="ECO:0000256" key="1">
    <source>
        <dbReference type="ARBA" id="ARBA00022536"/>
    </source>
</evidence>
<proteinExistence type="predicted"/>
<dbReference type="AlphaFoldDB" id="S4PIK1"/>
<evidence type="ECO:0000256" key="2">
    <source>
        <dbReference type="ARBA" id="ARBA00022729"/>
    </source>
</evidence>
<feature type="non-terminal residue" evidence="7">
    <location>
        <position position="1"/>
    </location>
</feature>
<feature type="domain" description="EGF-like calcium-binding" evidence="6">
    <location>
        <begin position="47"/>
        <end position="80"/>
    </location>
</feature>
<dbReference type="InterPro" id="IPR000152">
    <property type="entry name" value="EGF-type_Asp/Asn_hydroxyl_site"/>
</dbReference>
<dbReference type="Gene3D" id="2.10.25.10">
    <property type="entry name" value="Laminin"/>
    <property type="match status" value="1"/>
</dbReference>
<sequence>RRPEPGTFTEVTSTTESNTVDKDIDFNPNELHCLYGYERNERGECVDVNECLENRHICSALEVCKNRAGGYECDCMAGFTR</sequence>
<evidence type="ECO:0000256" key="4">
    <source>
        <dbReference type="ARBA" id="ARBA00023157"/>
    </source>
</evidence>
<protein>
    <submittedName>
        <fullName evidence="7">Fibulin-2</fullName>
    </submittedName>
</protein>
<dbReference type="GO" id="GO:0005509">
    <property type="term" value="F:calcium ion binding"/>
    <property type="evidence" value="ECO:0007669"/>
    <property type="project" value="InterPro"/>
</dbReference>
<keyword evidence="3" id="KW-0677">Repeat</keyword>
<dbReference type="InterPro" id="IPR049883">
    <property type="entry name" value="NOTCH1_EGF-like"/>
</dbReference>
<name>S4PIK1_9NEOP</name>
<feature type="compositionally biased region" description="Low complexity" evidence="5">
    <location>
        <begin position="7"/>
        <end position="18"/>
    </location>
</feature>
<dbReference type="CDD" id="cd00054">
    <property type="entry name" value="EGF_CA"/>
    <property type="match status" value="1"/>
</dbReference>
<dbReference type="SMART" id="SM00179">
    <property type="entry name" value="EGF_CA"/>
    <property type="match status" value="1"/>
</dbReference>
<dbReference type="PROSITE" id="PS00010">
    <property type="entry name" value="ASX_HYDROXYL"/>
    <property type="match status" value="1"/>
</dbReference>